<dbReference type="Proteomes" id="UP000002429">
    <property type="component" value="Chromosome"/>
</dbReference>
<keyword evidence="3" id="KW-1185">Reference proteome</keyword>
<dbReference type="AlphaFoldDB" id="Q1LKZ7"/>
<sequence length="99" mass="10587">MSLFGAQRVLLRPESAEQVAPGHPEIAVVDLGVFVLTLVMPAMGFSHPDQQSQRPDPVSQIGVLEGQMHDQEAEPCADGQPQLGTPLLAQRGVERPPAL</sequence>
<protein>
    <submittedName>
        <fullName evidence="2">Uncharacterized protein</fullName>
    </submittedName>
</protein>
<gene>
    <name evidence="2" type="ordered locus">Rmet_2300</name>
</gene>
<name>Q1LKZ7_CUPMC</name>
<dbReference type="EMBL" id="CP000352">
    <property type="protein sequence ID" value="ABF09179.1"/>
    <property type="molecule type" value="Genomic_DNA"/>
</dbReference>
<evidence type="ECO:0000313" key="3">
    <source>
        <dbReference type="Proteomes" id="UP000002429"/>
    </source>
</evidence>
<evidence type="ECO:0000256" key="1">
    <source>
        <dbReference type="SAM" id="MobiDB-lite"/>
    </source>
</evidence>
<feature type="region of interest" description="Disordered" evidence="1">
    <location>
        <begin position="66"/>
        <end position="99"/>
    </location>
</feature>
<dbReference type="KEGG" id="rme:Rmet_2300"/>
<evidence type="ECO:0000313" key="2">
    <source>
        <dbReference type="EMBL" id="ABF09179.1"/>
    </source>
</evidence>
<proteinExistence type="predicted"/>
<dbReference type="STRING" id="266264.Rmet_2300"/>
<organism evidence="2 3">
    <name type="scientific">Cupriavidus metallidurans (strain ATCC 43123 / DSM 2839 / NBRC 102507 / CH34)</name>
    <name type="common">Ralstonia metallidurans</name>
    <dbReference type="NCBI Taxonomy" id="266264"/>
    <lineage>
        <taxon>Bacteria</taxon>
        <taxon>Pseudomonadati</taxon>
        <taxon>Pseudomonadota</taxon>
        <taxon>Betaproteobacteria</taxon>
        <taxon>Burkholderiales</taxon>
        <taxon>Burkholderiaceae</taxon>
        <taxon>Cupriavidus</taxon>
    </lineage>
</organism>
<dbReference type="HOGENOM" id="CLU_2318117_0_0_4"/>
<reference evidence="3" key="1">
    <citation type="journal article" date="2010" name="PLoS ONE">
        <title>The complete genome sequence of Cupriavidus metallidurans strain CH34, a master survivalist in harsh and anthropogenic environments.</title>
        <authorList>
            <person name="Janssen P.J."/>
            <person name="Van Houdt R."/>
            <person name="Moors H."/>
            <person name="Monsieurs P."/>
            <person name="Morin N."/>
            <person name="Michaux A."/>
            <person name="Benotmane M.A."/>
            <person name="Leys N."/>
            <person name="Vallaeys T."/>
            <person name="Lapidus A."/>
            <person name="Monchy S."/>
            <person name="Medigue C."/>
            <person name="Taghavi S."/>
            <person name="McCorkle S."/>
            <person name="Dunn J."/>
            <person name="van der Lelie D."/>
            <person name="Mergeay M."/>
        </authorList>
    </citation>
    <scope>NUCLEOTIDE SEQUENCE [LARGE SCALE GENOMIC DNA]</scope>
    <source>
        <strain evidence="3">ATCC 43123 / DSM 2839 / NBRC 102507 / CH34</strain>
    </source>
</reference>
<accession>Q1LKZ7</accession>